<dbReference type="InterPro" id="IPR030564">
    <property type="entry name" value="Myotubularin"/>
</dbReference>
<evidence type="ECO:0000313" key="6">
    <source>
        <dbReference type="RefSeq" id="XP_011303506.1"/>
    </source>
</evidence>
<feature type="domain" description="Myotubularin phosphatase" evidence="3">
    <location>
        <begin position="136"/>
        <end position="513"/>
    </location>
</feature>
<reference evidence="6" key="2">
    <citation type="submission" date="2025-04" db="UniProtKB">
        <authorList>
            <consortium name="RefSeq"/>
        </authorList>
    </citation>
    <scope>IDENTIFICATION</scope>
</reference>
<evidence type="ECO:0000313" key="4">
    <source>
        <dbReference type="EMBL" id="JAG72458.1"/>
    </source>
</evidence>
<dbReference type="AlphaFoldDB" id="A0A0C9R7F4"/>
<dbReference type="PROSITE" id="PS51339">
    <property type="entry name" value="PPASE_MYOTUBULARIN"/>
    <property type="match status" value="1"/>
</dbReference>
<gene>
    <name evidence="4" type="primary">MTMR9</name>
    <name evidence="6" type="synonym">LOC105266790</name>
    <name evidence="4" type="ORF">g.16153</name>
</gene>
<organism evidence="4">
    <name type="scientific">Fopius arisanus</name>
    <dbReference type="NCBI Taxonomy" id="64838"/>
    <lineage>
        <taxon>Eukaryota</taxon>
        <taxon>Metazoa</taxon>
        <taxon>Ecdysozoa</taxon>
        <taxon>Arthropoda</taxon>
        <taxon>Hexapoda</taxon>
        <taxon>Insecta</taxon>
        <taxon>Pterygota</taxon>
        <taxon>Neoptera</taxon>
        <taxon>Endopterygota</taxon>
        <taxon>Hymenoptera</taxon>
        <taxon>Apocrita</taxon>
        <taxon>Ichneumonoidea</taxon>
        <taxon>Braconidae</taxon>
        <taxon>Opiinae</taxon>
        <taxon>Fopius</taxon>
    </lineage>
</organism>
<evidence type="ECO:0000256" key="1">
    <source>
        <dbReference type="ARBA" id="ARBA00007471"/>
    </source>
</evidence>
<keyword evidence="2" id="KW-0175">Coiled coil</keyword>
<keyword evidence="5" id="KW-1185">Reference proteome</keyword>
<dbReference type="Proteomes" id="UP000694866">
    <property type="component" value="Unplaced"/>
</dbReference>
<dbReference type="InterPro" id="IPR029021">
    <property type="entry name" value="Prot-tyrosine_phosphatase-like"/>
</dbReference>
<dbReference type="InterPro" id="IPR048994">
    <property type="entry name" value="PH-GRAM_MTMR6-9"/>
</dbReference>
<sequence>MMPINREFLDLITTPKVDGVILTVRTNDKTPRLEGTLCLTCHHMLLSSRQNHRHELWLLYRNIDQVERKMNNQSPGGCLLLKCKDFQILQLDISSTEDLMSVSSCLEKLSTLEQVRQYPFFYRPPSDETKHQSDDGWSSFTPVSEWSRLLASHGDEWRISYLNRDYKVCNSYPSAMIVPRLIDDDVIMASAGFRDGGRFPIICYRHEGGSILFRSGQPLCGANGKRCREDEKLLNIVLGAGRRGYVVDTRSTNQAQSARAKGGGTEIDSAYPQWRKVYKSVPRLGELSESLGKLLEACNDVSSSSGQWISRLEGSGWMGHVQGAMNAACVVAQCLDQELAAVLVHGSSGRDSTLVVTSLAQVILSPASRTIRGLQSLIEREWLQAGHPFFTRTRHSAYSTTQSHTSPHSPIFLLFLDGLYQLHHQFQYSFEYTTDLLIELFRHAYSSEFGTFLGDSEAERITLRLPERTTSLWPHINKPENLEKWMNPLYEANPTVIWPSVAPISIRLWKELYLRHTPVAPWDGFNTCVKELKENYSSVKRFAEQLRNQVRQALDEIEIQSNGTPCLKEHDEQVQMCLGKLNIETPSS</sequence>
<dbReference type="Pfam" id="PF21098">
    <property type="entry name" value="PH-GRAM_MTMR6-like"/>
    <property type="match status" value="1"/>
</dbReference>
<evidence type="ECO:0000256" key="2">
    <source>
        <dbReference type="SAM" id="Coils"/>
    </source>
</evidence>
<comment type="similarity">
    <text evidence="1">Belongs to the protein-tyrosine phosphatase family. Non-receptor class myotubularin subfamily.</text>
</comment>
<name>A0A0C9R7F4_9HYME</name>
<dbReference type="Pfam" id="PF06602">
    <property type="entry name" value="Myotub-related"/>
    <property type="match status" value="1"/>
</dbReference>
<dbReference type="GeneID" id="105266790"/>
<dbReference type="GO" id="GO:0019903">
    <property type="term" value="F:protein phosphatase binding"/>
    <property type="evidence" value="ECO:0007669"/>
    <property type="project" value="TreeGrafter"/>
</dbReference>
<protein>
    <submittedName>
        <fullName evidence="4">MTMR9 protein</fullName>
    </submittedName>
    <submittedName>
        <fullName evidence="6">Myotubularin-related protein 9</fullName>
    </submittedName>
</protein>
<accession>A0A9R1TZG2</accession>
<evidence type="ECO:0000313" key="5">
    <source>
        <dbReference type="Proteomes" id="UP000694866"/>
    </source>
</evidence>
<evidence type="ECO:0000259" key="3">
    <source>
        <dbReference type="PROSITE" id="PS51339"/>
    </source>
</evidence>
<dbReference type="EMBL" id="GBYB01002691">
    <property type="protein sequence ID" value="JAG72458.1"/>
    <property type="molecule type" value="Transcribed_RNA"/>
</dbReference>
<dbReference type="InterPro" id="IPR011993">
    <property type="entry name" value="PH-like_dom_sf"/>
</dbReference>
<dbReference type="PANTHER" id="PTHR10807:SF73">
    <property type="entry name" value="LD06050P"/>
    <property type="match status" value="1"/>
</dbReference>
<dbReference type="OrthoDB" id="271628at2759"/>
<dbReference type="SUPFAM" id="SSF50729">
    <property type="entry name" value="PH domain-like"/>
    <property type="match status" value="1"/>
</dbReference>
<proteinExistence type="inferred from homology"/>
<dbReference type="PANTHER" id="PTHR10807">
    <property type="entry name" value="MYOTUBULARIN-RELATED"/>
    <property type="match status" value="1"/>
</dbReference>
<dbReference type="RefSeq" id="XP_011303506.1">
    <property type="nucleotide sequence ID" value="XM_011305204.1"/>
</dbReference>
<dbReference type="GO" id="GO:0010507">
    <property type="term" value="P:negative regulation of autophagy"/>
    <property type="evidence" value="ECO:0007669"/>
    <property type="project" value="TreeGrafter"/>
</dbReference>
<feature type="coiled-coil region" evidence="2">
    <location>
        <begin position="529"/>
        <end position="563"/>
    </location>
</feature>
<dbReference type="InterPro" id="IPR010569">
    <property type="entry name" value="Myotubularin-like_Pase_dom"/>
</dbReference>
<dbReference type="GO" id="GO:0046856">
    <property type="term" value="P:phosphatidylinositol dephosphorylation"/>
    <property type="evidence" value="ECO:0007669"/>
    <property type="project" value="TreeGrafter"/>
</dbReference>
<dbReference type="Gene3D" id="2.30.29.30">
    <property type="entry name" value="Pleckstrin-homology domain (PH domain)/Phosphotyrosine-binding domain (PTB)"/>
    <property type="match status" value="1"/>
</dbReference>
<dbReference type="GO" id="GO:0005737">
    <property type="term" value="C:cytoplasm"/>
    <property type="evidence" value="ECO:0007669"/>
    <property type="project" value="TreeGrafter"/>
</dbReference>
<accession>A0A0C9R7F4</accession>
<reference evidence="4" key="1">
    <citation type="submission" date="2015-01" db="EMBL/GenBank/DDBJ databases">
        <title>Transcriptome Assembly of Fopius arisanus.</title>
        <authorList>
            <person name="Geib S."/>
        </authorList>
    </citation>
    <scope>NUCLEOTIDE SEQUENCE</scope>
</reference>
<dbReference type="SUPFAM" id="SSF52799">
    <property type="entry name" value="(Phosphotyrosine protein) phosphatases II"/>
    <property type="match status" value="1"/>
</dbReference>
<dbReference type="KEGG" id="fas:105266790"/>